<accession>A0A7C8IV38</accession>
<feature type="compositionally biased region" description="Low complexity" evidence="2">
    <location>
        <begin position="232"/>
        <end position="249"/>
    </location>
</feature>
<evidence type="ECO:0000256" key="2">
    <source>
        <dbReference type="SAM" id="MobiDB-lite"/>
    </source>
</evidence>
<protein>
    <submittedName>
        <fullName evidence="4">Uncharacterized protein</fullName>
    </submittedName>
</protein>
<feature type="region of interest" description="Disordered" evidence="2">
    <location>
        <begin position="433"/>
        <end position="473"/>
    </location>
</feature>
<gene>
    <name evidence="4" type="ORF">GQX73_g4862</name>
</gene>
<name>A0A7C8IV38_9PEZI</name>
<sequence length="540" mass="60691">MHKAQRKYDTQYNVVNTRVTEIRALSLQKEELIHEVATVNHPYEVSLATLKRHVQRLAESGRPGGNGEFEKNARKGLEIEKKKCEEAEARIKARIKAVVKNIEKAQKSEQRERKKLDELHGKLAEAKTQTIPPKFLIEYFYPPTISIFTLATSTLILLAGLRSSAMPSTTVTSTMRELAWNVEFTVGQEEDPSPFAGIYQVPGSELVTFRNVCDELRLCFEFPNNIAREESSVNSGNENNNNNNKQSSIDNDDPLASLAFGLTRPLNLQQVQGLSFVTGNLLDKPVPTLPLQQDLKQRNVLIYHLVSHKNCALPANSPLDTQLEKGCAQELSEPVRRFNPRYLQPNKTLCDPALEHMPLRGRGQPCSPTNRPAPGSPRKQSLDNINDTEFDNMLAPQDIDYNEAKRYSTEFRSSCLTRGTCCVVSGEGEATFSPKGDFLLKSDPRDPGRTGSPSKRPWLVPPNQNQAGAVSGPDNLEEADAALRTNEAEYKGRRLEECQEDMGDMQDSYMTPTNSREFLEGVNRRLQRFKDRQHARGILE</sequence>
<keyword evidence="5" id="KW-1185">Reference proteome</keyword>
<dbReference type="EMBL" id="WUBL01000047">
    <property type="protein sequence ID" value="KAF2968684.1"/>
    <property type="molecule type" value="Genomic_DNA"/>
</dbReference>
<evidence type="ECO:0000256" key="3">
    <source>
        <dbReference type="SAM" id="Phobius"/>
    </source>
</evidence>
<keyword evidence="1" id="KW-0175">Coiled coil</keyword>
<proteinExistence type="predicted"/>
<reference evidence="4 5" key="1">
    <citation type="submission" date="2019-12" db="EMBL/GenBank/DDBJ databases">
        <title>Draft genome sequence of the ascomycete Xylaria multiplex DSM 110363.</title>
        <authorList>
            <person name="Buettner E."/>
            <person name="Kellner H."/>
        </authorList>
    </citation>
    <scope>NUCLEOTIDE SEQUENCE [LARGE SCALE GENOMIC DNA]</scope>
    <source>
        <strain evidence="4 5">DSM 110363</strain>
    </source>
</reference>
<dbReference type="InParanoid" id="A0A7C8IV38"/>
<keyword evidence="3" id="KW-1133">Transmembrane helix</keyword>
<keyword evidence="3" id="KW-0472">Membrane</keyword>
<dbReference type="AlphaFoldDB" id="A0A7C8IV38"/>
<feature type="coiled-coil region" evidence="1">
    <location>
        <begin position="70"/>
        <end position="129"/>
    </location>
</feature>
<evidence type="ECO:0000256" key="1">
    <source>
        <dbReference type="SAM" id="Coils"/>
    </source>
</evidence>
<dbReference type="Proteomes" id="UP000481858">
    <property type="component" value="Unassembled WGS sequence"/>
</dbReference>
<keyword evidence="3" id="KW-0812">Transmembrane</keyword>
<organism evidence="4 5">
    <name type="scientific">Xylaria multiplex</name>
    <dbReference type="NCBI Taxonomy" id="323545"/>
    <lineage>
        <taxon>Eukaryota</taxon>
        <taxon>Fungi</taxon>
        <taxon>Dikarya</taxon>
        <taxon>Ascomycota</taxon>
        <taxon>Pezizomycotina</taxon>
        <taxon>Sordariomycetes</taxon>
        <taxon>Xylariomycetidae</taxon>
        <taxon>Xylariales</taxon>
        <taxon>Xylariaceae</taxon>
        <taxon>Xylaria</taxon>
    </lineage>
</organism>
<dbReference type="OrthoDB" id="2142759at2759"/>
<comment type="caution">
    <text evidence="4">The sequence shown here is derived from an EMBL/GenBank/DDBJ whole genome shotgun (WGS) entry which is preliminary data.</text>
</comment>
<evidence type="ECO:0000313" key="4">
    <source>
        <dbReference type="EMBL" id="KAF2968684.1"/>
    </source>
</evidence>
<feature type="region of interest" description="Disordered" evidence="2">
    <location>
        <begin position="358"/>
        <end position="384"/>
    </location>
</feature>
<evidence type="ECO:0000313" key="5">
    <source>
        <dbReference type="Proteomes" id="UP000481858"/>
    </source>
</evidence>
<feature type="compositionally biased region" description="Basic and acidic residues" evidence="2">
    <location>
        <begin position="438"/>
        <end position="448"/>
    </location>
</feature>
<feature type="region of interest" description="Disordered" evidence="2">
    <location>
        <begin position="230"/>
        <end position="251"/>
    </location>
</feature>
<feature type="transmembrane region" description="Helical" evidence="3">
    <location>
        <begin position="139"/>
        <end position="161"/>
    </location>
</feature>